<dbReference type="ExpressionAtlas" id="A0A1D6F4A3">
    <property type="expression patterns" value="baseline and differential"/>
</dbReference>
<organism evidence="1">
    <name type="scientific">Zea mays</name>
    <name type="common">Maize</name>
    <dbReference type="NCBI Taxonomy" id="4577"/>
    <lineage>
        <taxon>Eukaryota</taxon>
        <taxon>Viridiplantae</taxon>
        <taxon>Streptophyta</taxon>
        <taxon>Embryophyta</taxon>
        <taxon>Tracheophyta</taxon>
        <taxon>Spermatophyta</taxon>
        <taxon>Magnoliopsida</taxon>
        <taxon>Liliopsida</taxon>
        <taxon>Poales</taxon>
        <taxon>Poaceae</taxon>
        <taxon>PACMAD clade</taxon>
        <taxon>Panicoideae</taxon>
        <taxon>Andropogonodae</taxon>
        <taxon>Andropogoneae</taxon>
        <taxon>Tripsacinae</taxon>
        <taxon>Zea</taxon>
    </lineage>
</organism>
<dbReference type="EMBL" id="CM007648">
    <property type="protein sequence ID" value="ONM26158.1"/>
    <property type="molecule type" value="Genomic_DNA"/>
</dbReference>
<accession>A0A1D6F4A3</accession>
<dbReference type="PANTHER" id="PTHR28018">
    <property type="entry name" value="RESPIRATORY SUPERCOMPLEX FACTOR 2, MITOCHONDRIAL"/>
    <property type="match status" value="1"/>
</dbReference>
<reference evidence="1" key="1">
    <citation type="submission" date="2015-12" db="EMBL/GenBank/DDBJ databases">
        <title>Update maize B73 reference genome by single molecule sequencing technologies.</title>
        <authorList>
            <consortium name="Maize Genome Sequencing Project"/>
            <person name="Ware D."/>
        </authorList>
    </citation>
    <scope>NUCLEOTIDE SEQUENCE [LARGE SCALE GENOMIC DNA]</scope>
    <source>
        <tissue evidence="1">Seedling</tissue>
    </source>
</reference>
<dbReference type="AlphaFoldDB" id="A0A1D6F4A3"/>
<gene>
    <name evidence="1" type="ORF">ZEAMMB73_Zm00001d007153</name>
</gene>
<proteinExistence type="predicted"/>
<name>A0A1D6F4A3_MAIZE</name>
<protein>
    <submittedName>
        <fullName evidence="1">Hypoxia-responsive family protein</fullName>
    </submittedName>
</protein>
<dbReference type="PANTHER" id="PTHR28018:SF2">
    <property type="entry name" value="F18C1.18 PROTEIN-RELATED"/>
    <property type="match status" value="1"/>
</dbReference>
<evidence type="ECO:0000313" key="1">
    <source>
        <dbReference type="EMBL" id="ONM26158.1"/>
    </source>
</evidence>
<sequence length="65" mass="7085">MAEKGALQSAREWVVDHKLRAVGTLWLSGIVGSIAYNWVRAGGVLRPPARVRIESSPICKAVPFI</sequence>
<dbReference type="InterPro" id="IPR040153">
    <property type="entry name" value="Rcf2"/>
</dbReference>